<dbReference type="SMART" id="SM00533">
    <property type="entry name" value="MUTSd"/>
    <property type="match status" value="1"/>
</dbReference>
<keyword evidence="6 9" id="KW-0238">DNA-binding</keyword>
<evidence type="ECO:0000256" key="4">
    <source>
        <dbReference type="ARBA" id="ARBA00022763"/>
    </source>
</evidence>
<evidence type="ECO:0000256" key="5">
    <source>
        <dbReference type="ARBA" id="ARBA00022840"/>
    </source>
</evidence>
<dbReference type="FunFam" id="3.40.50.300:FF:000870">
    <property type="entry name" value="MutS protein homolog 4"/>
    <property type="match status" value="1"/>
</dbReference>
<dbReference type="InterPro" id="IPR007861">
    <property type="entry name" value="DNA_mismatch_repair_MutS_clamp"/>
</dbReference>
<dbReference type="SUPFAM" id="SSF53150">
    <property type="entry name" value="DNA repair protein MutS, domain II"/>
    <property type="match status" value="1"/>
</dbReference>
<dbReference type="HAMAP" id="MF_00096">
    <property type="entry name" value="MutS"/>
    <property type="match status" value="1"/>
</dbReference>
<dbReference type="InterPro" id="IPR045076">
    <property type="entry name" value="MutS"/>
</dbReference>
<feature type="domain" description="DNA mismatch repair proteins mutS family" evidence="11">
    <location>
        <begin position="681"/>
        <end position="697"/>
    </location>
</feature>
<dbReference type="SMART" id="SM00534">
    <property type="entry name" value="MUTSac"/>
    <property type="match status" value="1"/>
</dbReference>
<keyword evidence="4 9" id="KW-0227">DNA damage</keyword>
<name>A0A7C6EJR4_UNCW3</name>
<dbReference type="GO" id="GO:0003684">
    <property type="term" value="F:damaged DNA binding"/>
    <property type="evidence" value="ECO:0007669"/>
    <property type="project" value="UniProtKB-UniRule"/>
</dbReference>
<dbReference type="PANTHER" id="PTHR11361">
    <property type="entry name" value="DNA MISMATCH REPAIR PROTEIN MUTS FAMILY MEMBER"/>
    <property type="match status" value="1"/>
</dbReference>
<dbReference type="CDD" id="cd03284">
    <property type="entry name" value="ABC_MutS1"/>
    <property type="match status" value="1"/>
</dbReference>
<evidence type="ECO:0000256" key="9">
    <source>
        <dbReference type="HAMAP-Rule" id="MF_00096"/>
    </source>
</evidence>
<evidence type="ECO:0000259" key="11">
    <source>
        <dbReference type="PROSITE" id="PS00486"/>
    </source>
</evidence>
<comment type="similarity">
    <text evidence="1 9 10">Belongs to the DNA mismatch repair MutS family.</text>
</comment>
<dbReference type="Pfam" id="PF05190">
    <property type="entry name" value="MutS_IV"/>
    <property type="match status" value="1"/>
</dbReference>
<dbReference type="SUPFAM" id="SSF55271">
    <property type="entry name" value="DNA repair protein MutS, domain I"/>
    <property type="match status" value="1"/>
</dbReference>
<dbReference type="InterPro" id="IPR036187">
    <property type="entry name" value="DNA_mismatch_repair_MutS_sf"/>
</dbReference>
<dbReference type="GO" id="GO:0005829">
    <property type="term" value="C:cytosol"/>
    <property type="evidence" value="ECO:0007669"/>
    <property type="project" value="TreeGrafter"/>
</dbReference>
<dbReference type="InterPro" id="IPR036678">
    <property type="entry name" value="MutS_con_dom_sf"/>
</dbReference>
<dbReference type="Gene3D" id="1.10.1420.10">
    <property type="match status" value="2"/>
</dbReference>
<dbReference type="GO" id="GO:0140664">
    <property type="term" value="F:ATP-dependent DNA damage sensor activity"/>
    <property type="evidence" value="ECO:0007669"/>
    <property type="project" value="InterPro"/>
</dbReference>
<evidence type="ECO:0000256" key="8">
    <source>
        <dbReference type="ARBA" id="ARBA00024647"/>
    </source>
</evidence>
<dbReference type="EMBL" id="DTHJ01000085">
    <property type="protein sequence ID" value="HHS62786.1"/>
    <property type="molecule type" value="Genomic_DNA"/>
</dbReference>
<dbReference type="InterPro" id="IPR016151">
    <property type="entry name" value="DNA_mismatch_repair_MutS_N"/>
</dbReference>
<dbReference type="PANTHER" id="PTHR11361:SF34">
    <property type="entry name" value="DNA MISMATCH REPAIR PROTEIN MSH1, MITOCHONDRIAL"/>
    <property type="match status" value="1"/>
</dbReference>
<sequence>MHLTPLLEQYQQIKNKYKDTLLLFRVGDFYEFYYDDAKKASLLLGITLTSKTIGKGTKVPLAGIPVKASENYIAKLVKNGLKVAICEQLEPPDKAKKLVERDVIEVITPGTIFRPSLLEENKALFVASCVPDENIVGIALCDITTGDFSCGEIEPGQLLEILTRKEVKEVILPQGIALKLDIPITAIDGYRFIYEIAYQQLKEHFNVIALDGFGIEGKKLAISSAGALLYYLKENQKSTLPQITKLNYFDAHKAVYLDSATRKNLELVINIRNEETNTLYWAIDNCLTPAGKRMLRNQILEPLIDCNTINERLDGVTELKDREFLRKQVREFLKNIRDVERITTRLMCGRIMPREMNVLKDSLKVYPEIKSILLNCDSPILKKIYNQIDNFDMVVKKIENTISSEPPATLDETGIIRPGHSKELDELREIALNSKEWLNRFQTQEREKTGISSLKVAYNTIFGYYIEVSKANLHLIPDYYIRKQTLVNAERFYTPELKEFEEKILGAEEKIKNLEYEIFIKLREEIAREGNKILNSTKAVSLLDILQSFAENAVLYNYTRPEVNEGDKIIIAEGRHPVVERLMEKGSFIPNDTDLDRNRNQILIITGPNMAGKSTYLRQVALIVLMAQIGSFVPAKEAKIGIVDKIFTRIGASDDISRGVSTFLAEMMETANILNNVSEKSLVILDEVGRGTSTYDGLALAWAVVEELHNNKKPRALFATHFHELTKIEDFLSGVRNYNFLVKEWGDEIIFLRKINPGPSDQSYGIQVARLAGLPKSVIERAKEVLTKFEEGEVFSIRKLKKTKLSQPDLFVDKK</sequence>
<dbReference type="Pfam" id="PF01624">
    <property type="entry name" value="MutS_I"/>
    <property type="match status" value="1"/>
</dbReference>
<organism evidence="12">
    <name type="scientific">candidate division WOR-3 bacterium</name>
    <dbReference type="NCBI Taxonomy" id="2052148"/>
    <lineage>
        <taxon>Bacteria</taxon>
        <taxon>Bacteria division WOR-3</taxon>
    </lineage>
</organism>
<protein>
    <recommendedName>
        <fullName evidence="2 9">DNA mismatch repair protein MutS</fullName>
    </recommendedName>
</protein>
<evidence type="ECO:0000256" key="7">
    <source>
        <dbReference type="ARBA" id="ARBA00023204"/>
    </source>
</evidence>
<dbReference type="PROSITE" id="PS00486">
    <property type="entry name" value="DNA_MISMATCH_REPAIR_2"/>
    <property type="match status" value="1"/>
</dbReference>
<keyword evidence="3 9" id="KW-0547">Nucleotide-binding</keyword>
<dbReference type="InterPro" id="IPR005748">
    <property type="entry name" value="DNA_mismatch_repair_MutS"/>
</dbReference>
<evidence type="ECO:0000313" key="12">
    <source>
        <dbReference type="EMBL" id="HHS62786.1"/>
    </source>
</evidence>
<dbReference type="Pfam" id="PF05192">
    <property type="entry name" value="MutS_III"/>
    <property type="match status" value="1"/>
</dbReference>
<dbReference type="PIRSF" id="PIRSF037677">
    <property type="entry name" value="DNA_mis_repair_Msh6"/>
    <property type="match status" value="1"/>
</dbReference>
<dbReference type="InterPro" id="IPR007695">
    <property type="entry name" value="DNA_mismatch_repair_MutS-lik_N"/>
</dbReference>
<dbReference type="InterPro" id="IPR007860">
    <property type="entry name" value="DNA_mmatch_repair_MutS_con_dom"/>
</dbReference>
<evidence type="ECO:0000256" key="2">
    <source>
        <dbReference type="ARBA" id="ARBA00021982"/>
    </source>
</evidence>
<dbReference type="InterPro" id="IPR017261">
    <property type="entry name" value="DNA_mismatch_repair_MutS/MSH"/>
</dbReference>
<dbReference type="FunFam" id="3.40.1170.10:FF:000001">
    <property type="entry name" value="DNA mismatch repair protein MutS"/>
    <property type="match status" value="1"/>
</dbReference>
<dbReference type="AlphaFoldDB" id="A0A7C6EJR4"/>
<dbReference type="InterPro" id="IPR027417">
    <property type="entry name" value="P-loop_NTPase"/>
</dbReference>
<dbReference type="NCBIfam" id="NF003810">
    <property type="entry name" value="PRK05399.1"/>
    <property type="match status" value="1"/>
</dbReference>
<proteinExistence type="inferred from homology"/>
<reference evidence="12" key="1">
    <citation type="journal article" date="2020" name="mSystems">
        <title>Genome- and Community-Level Interaction Insights into Carbon Utilization and Element Cycling Functions of Hydrothermarchaeota in Hydrothermal Sediment.</title>
        <authorList>
            <person name="Zhou Z."/>
            <person name="Liu Y."/>
            <person name="Xu W."/>
            <person name="Pan J."/>
            <person name="Luo Z.H."/>
            <person name="Li M."/>
        </authorList>
    </citation>
    <scope>NUCLEOTIDE SEQUENCE [LARGE SCALE GENOMIC DNA]</scope>
    <source>
        <strain evidence="12">SpSt-783</strain>
    </source>
</reference>
<dbReference type="NCBIfam" id="TIGR01070">
    <property type="entry name" value="mutS1"/>
    <property type="match status" value="1"/>
</dbReference>
<dbReference type="Gene3D" id="3.40.1170.10">
    <property type="entry name" value="DNA repair protein MutS, domain I"/>
    <property type="match status" value="1"/>
</dbReference>
<gene>
    <name evidence="9 12" type="primary">mutS</name>
    <name evidence="12" type="ORF">ENV70_04110</name>
</gene>
<dbReference type="GO" id="GO:0030983">
    <property type="term" value="F:mismatched DNA binding"/>
    <property type="evidence" value="ECO:0007669"/>
    <property type="project" value="InterPro"/>
</dbReference>
<dbReference type="Gene3D" id="3.40.50.300">
    <property type="entry name" value="P-loop containing nucleotide triphosphate hydrolases"/>
    <property type="match status" value="1"/>
</dbReference>
<comment type="function">
    <text evidence="8 9">This protein is involved in the repair of mismatches in DNA. It is possible that it carries out the mismatch recognition step. This protein has a weak ATPase activity.</text>
</comment>
<accession>A0A7C6EJR4</accession>
<evidence type="ECO:0000256" key="6">
    <source>
        <dbReference type="ARBA" id="ARBA00023125"/>
    </source>
</evidence>
<evidence type="ECO:0000256" key="3">
    <source>
        <dbReference type="ARBA" id="ARBA00022741"/>
    </source>
</evidence>
<dbReference type="InterPro" id="IPR007696">
    <property type="entry name" value="DNA_mismatch_repair_MutS_core"/>
</dbReference>
<dbReference type="Gene3D" id="3.30.420.110">
    <property type="entry name" value="MutS, connector domain"/>
    <property type="match status" value="1"/>
</dbReference>
<evidence type="ECO:0000256" key="1">
    <source>
        <dbReference type="ARBA" id="ARBA00006271"/>
    </source>
</evidence>
<keyword evidence="5 9" id="KW-0067">ATP-binding</keyword>
<dbReference type="SUPFAM" id="SSF52540">
    <property type="entry name" value="P-loop containing nucleoside triphosphate hydrolases"/>
    <property type="match status" value="1"/>
</dbReference>
<evidence type="ECO:0000256" key="10">
    <source>
        <dbReference type="RuleBase" id="RU003756"/>
    </source>
</evidence>
<dbReference type="InterPro" id="IPR000432">
    <property type="entry name" value="DNA_mismatch_repair_MutS_C"/>
</dbReference>
<dbReference type="Pfam" id="PF05188">
    <property type="entry name" value="MutS_II"/>
    <property type="match status" value="1"/>
</dbReference>
<comment type="caution">
    <text evidence="12">The sequence shown here is derived from an EMBL/GenBank/DDBJ whole genome shotgun (WGS) entry which is preliminary data.</text>
</comment>
<dbReference type="GO" id="GO:0006298">
    <property type="term" value="P:mismatch repair"/>
    <property type="evidence" value="ECO:0007669"/>
    <property type="project" value="UniProtKB-UniRule"/>
</dbReference>
<dbReference type="SUPFAM" id="SSF48334">
    <property type="entry name" value="DNA repair protein MutS, domain III"/>
    <property type="match status" value="1"/>
</dbReference>
<dbReference type="GO" id="GO:0005524">
    <property type="term" value="F:ATP binding"/>
    <property type="evidence" value="ECO:0007669"/>
    <property type="project" value="UniProtKB-UniRule"/>
</dbReference>
<feature type="binding site" evidence="9">
    <location>
        <begin position="607"/>
        <end position="614"/>
    </location>
    <ligand>
        <name>ATP</name>
        <dbReference type="ChEBI" id="CHEBI:30616"/>
    </ligand>
</feature>
<dbReference type="Pfam" id="PF00488">
    <property type="entry name" value="MutS_V"/>
    <property type="match status" value="1"/>
</dbReference>
<keyword evidence="7 9" id="KW-0234">DNA repair</keyword>